<accession>A0AAD4H9U6</accession>
<dbReference type="Proteomes" id="UP001194580">
    <property type="component" value="Unassembled WGS sequence"/>
</dbReference>
<sequence length="199" mass="22485">MALNEEGLPLEMTLYSLRPLSRCLQLEELSLPRMRRVGATLDIWMYLPALKKLRRLVFPVSQPEDMESFNLPINTANMEREPTPQLKSIDLGSITIDPEIMFAQPGMELEHGWVCSEMEMVALRLPSISLQIRGQAEANLRTWMTSVYRQLGSLTGLTSLAIECEGPLSLHEPGILQLKSCTELKRLAIGFGPLQLHRE</sequence>
<dbReference type="EMBL" id="JAAAIL010000113">
    <property type="protein sequence ID" value="KAG0279628.1"/>
    <property type="molecule type" value="Genomic_DNA"/>
</dbReference>
<evidence type="ECO:0000313" key="1">
    <source>
        <dbReference type="EMBL" id="KAG0279628.1"/>
    </source>
</evidence>
<dbReference type="AlphaFoldDB" id="A0AAD4H9U6"/>
<comment type="caution">
    <text evidence="1">The sequence shown here is derived from an EMBL/GenBank/DDBJ whole genome shotgun (WGS) entry which is preliminary data.</text>
</comment>
<organism evidence="1 2">
    <name type="scientific">Linnemannia exigua</name>
    <dbReference type="NCBI Taxonomy" id="604196"/>
    <lineage>
        <taxon>Eukaryota</taxon>
        <taxon>Fungi</taxon>
        <taxon>Fungi incertae sedis</taxon>
        <taxon>Mucoromycota</taxon>
        <taxon>Mortierellomycotina</taxon>
        <taxon>Mortierellomycetes</taxon>
        <taxon>Mortierellales</taxon>
        <taxon>Mortierellaceae</taxon>
        <taxon>Linnemannia</taxon>
    </lineage>
</organism>
<keyword evidence="2" id="KW-1185">Reference proteome</keyword>
<protein>
    <submittedName>
        <fullName evidence="1">Uncharacterized protein</fullName>
    </submittedName>
</protein>
<gene>
    <name evidence="1" type="ORF">BGZ95_000696</name>
</gene>
<name>A0AAD4H9U6_9FUNG</name>
<evidence type="ECO:0000313" key="2">
    <source>
        <dbReference type="Proteomes" id="UP001194580"/>
    </source>
</evidence>
<proteinExistence type="predicted"/>
<reference evidence="1" key="1">
    <citation type="journal article" date="2020" name="Fungal Divers.">
        <title>Resolving the Mortierellaceae phylogeny through synthesis of multi-gene phylogenetics and phylogenomics.</title>
        <authorList>
            <person name="Vandepol N."/>
            <person name="Liber J."/>
            <person name="Desiro A."/>
            <person name="Na H."/>
            <person name="Kennedy M."/>
            <person name="Barry K."/>
            <person name="Grigoriev I.V."/>
            <person name="Miller A.N."/>
            <person name="O'Donnell K."/>
            <person name="Stajich J.E."/>
            <person name="Bonito G."/>
        </authorList>
    </citation>
    <scope>NUCLEOTIDE SEQUENCE</scope>
    <source>
        <strain evidence="1">NRRL 28262</strain>
    </source>
</reference>